<dbReference type="VEuPathDB" id="TriTrypDB:TM35_000282010"/>
<keyword evidence="3" id="KW-1185">Reference proteome</keyword>
<accession>A0A1X0NP61</accession>
<feature type="compositionally biased region" description="Low complexity" evidence="1">
    <location>
        <begin position="161"/>
        <end position="181"/>
    </location>
</feature>
<name>A0A1X0NP61_9TRYP</name>
<dbReference type="OrthoDB" id="247802at2759"/>
<protein>
    <submittedName>
        <fullName evidence="2">Uncharacterized protein</fullName>
    </submittedName>
</protein>
<organism evidence="2 3">
    <name type="scientific">Trypanosoma theileri</name>
    <dbReference type="NCBI Taxonomy" id="67003"/>
    <lineage>
        <taxon>Eukaryota</taxon>
        <taxon>Discoba</taxon>
        <taxon>Euglenozoa</taxon>
        <taxon>Kinetoplastea</taxon>
        <taxon>Metakinetoplastina</taxon>
        <taxon>Trypanosomatida</taxon>
        <taxon>Trypanosomatidae</taxon>
        <taxon>Trypanosoma</taxon>
    </lineage>
</organism>
<dbReference type="AlphaFoldDB" id="A0A1X0NP61"/>
<gene>
    <name evidence="2" type="ORF">TM35_000282010</name>
</gene>
<dbReference type="STRING" id="67003.A0A1X0NP61"/>
<dbReference type="EMBL" id="NBCO01000028">
    <property type="protein sequence ID" value="ORC86485.1"/>
    <property type="molecule type" value="Genomic_DNA"/>
</dbReference>
<feature type="region of interest" description="Disordered" evidence="1">
    <location>
        <begin position="154"/>
        <end position="187"/>
    </location>
</feature>
<sequence>MSSAPTPLFSSSALSRLRVVQRSFLTRRGGRHVARTAVAVEYRPSLQRRISGGDGGNYERVIDAEVLHGDEQVFWGERRGFYRRPVQYFPTWDRLAQALILITRQVPRVPQEMAFRLMAVFLKLMLLPQLVMSADLMLPSWVATNAEGVLAAARKDDSKNDTTTTTTTKNDNSNSNNNNNSSDKKQQ</sequence>
<comment type="caution">
    <text evidence="2">The sequence shown here is derived from an EMBL/GenBank/DDBJ whole genome shotgun (WGS) entry which is preliminary data.</text>
</comment>
<dbReference type="RefSeq" id="XP_028880551.1">
    <property type="nucleotide sequence ID" value="XM_029028232.1"/>
</dbReference>
<reference evidence="2 3" key="1">
    <citation type="submission" date="2017-03" db="EMBL/GenBank/DDBJ databases">
        <title>An alternative strategy for trypanosome survival in the mammalian bloodstream revealed through genome and transcriptome analysis of the ubiquitous bovine parasite Trypanosoma (Megatrypanum) theileri.</title>
        <authorList>
            <person name="Kelly S."/>
            <person name="Ivens A."/>
            <person name="Mott A."/>
            <person name="O'Neill E."/>
            <person name="Emms D."/>
            <person name="Macleod O."/>
            <person name="Voorheis P."/>
            <person name="Matthews J."/>
            <person name="Matthews K."/>
            <person name="Carrington M."/>
        </authorList>
    </citation>
    <scope>NUCLEOTIDE SEQUENCE [LARGE SCALE GENOMIC DNA]</scope>
    <source>
        <strain evidence="2">Edinburgh</strain>
    </source>
</reference>
<evidence type="ECO:0000313" key="3">
    <source>
        <dbReference type="Proteomes" id="UP000192257"/>
    </source>
</evidence>
<proteinExistence type="predicted"/>
<evidence type="ECO:0000313" key="2">
    <source>
        <dbReference type="EMBL" id="ORC86485.1"/>
    </source>
</evidence>
<evidence type="ECO:0000256" key="1">
    <source>
        <dbReference type="SAM" id="MobiDB-lite"/>
    </source>
</evidence>
<dbReference type="GeneID" id="39988012"/>
<dbReference type="Proteomes" id="UP000192257">
    <property type="component" value="Unassembled WGS sequence"/>
</dbReference>